<feature type="compositionally biased region" description="Basic and acidic residues" evidence="1">
    <location>
        <begin position="14"/>
        <end position="23"/>
    </location>
</feature>
<dbReference type="InterPro" id="IPR031165">
    <property type="entry name" value="GNAT_YJDJ"/>
</dbReference>
<evidence type="ECO:0000313" key="4">
    <source>
        <dbReference type="Proteomes" id="UP000004310"/>
    </source>
</evidence>
<dbReference type="HOGENOM" id="CLU_132888_2_1_5"/>
<gene>
    <name evidence="3" type="ORF">FP2506_03134</name>
</gene>
<dbReference type="Pfam" id="PF14542">
    <property type="entry name" value="Acetyltransf_CG"/>
    <property type="match status" value="1"/>
</dbReference>
<dbReference type="PANTHER" id="PTHR31435:SF10">
    <property type="entry name" value="BSR4717 PROTEIN"/>
    <property type="match status" value="1"/>
</dbReference>
<dbReference type="CDD" id="cd04301">
    <property type="entry name" value="NAT_SF"/>
    <property type="match status" value="1"/>
</dbReference>
<organism evidence="3 4">
    <name type="scientific">Fulvimarina pelagi HTCC2506</name>
    <dbReference type="NCBI Taxonomy" id="314231"/>
    <lineage>
        <taxon>Bacteria</taxon>
        <taxon>Pseudomonadati</taxon>
        <taxon>Pseudomonadota</taxon>
        <taxon>Alphaproteobacteria</taxon>
        <taxon>Hyphomicrobiales</taxon>
        <taxon>Aurantimonadaceae</taxon>
        <taxon>Fulvimarina</taxon>
    </lineage>
</organism>
<dbReference type="Proteomes" id="UP000004310">
    <property type="component" value="Unassembled WGS sequence"/>
</dbReference>
<dbReference type="InterPro" id="IPR016181">
    <property type="entry name" value="Acyl_CoA_acyltransferase"/>
</dbReference>
<name>Q0G0A6_9HYPH</name>
<protein>
    <recommendedName>
        <fullName evidence="2">N-acetyltransferase domain-containing protein</fullName>
    </recommendedName>
</protein>
<accession>Q0G0A6</accession>
<dbReference type="PROSITE" id="PS51729">
    <property type="entry name" value="GNAT_YJDJ"/>
    <property type="match status" value="1"/>
</dbReference>
<comment type="caution">
    <text evidence="3">The sequence shown here is derived from an EMBL/GenBank/DDBJ whole genome shotgun (WGS) entry which is preliminary data.</text>
</comment>
<keyword evidence="4" id="KW-1185">Reference proteome</keyword>
<sequence>MQRRHETKGQVMLDIEHETREGGGRFTTSRGAAELTYRRRDADTVVFDHTFVPPEERSKGIAAELVKAGVDWARAENLKVVPQCPYVAVMFRREPEKYTDVAA</sequence>
<reference evidence="3 4" key="1">
    <citation type="journal article" date="2010" name="J. Bacteriol.">
        <title>Genome sequence of Fulvimarina pelagi HTCC2506T, a Mn(II)-oxidizing alphaproteobacterium possessing an aerobic anoxygenic photosynthetic gene cluster and Xanthorhodopsin.</title>
        <authorList>
            <person name="Kang I."/>
            <person name="Oh H.M."/>
            <person name="Lim S.I."/>
            <person name="Ferriera S."/>
            <person name="Giovannoni S.J."/>
            <person name="Cho J.C."/>
        </authorList>
    </citation>
    <scope>NUCLEOTIDE SEQUENCE [LARGE SCALE GENOMIC DNA]</scope>
    <source>
        <strain evidence="3 4">HTCC2506</strain>
    </source>
</reference>
<dbReference type="AlphaFoldDB" id="Q0G0A6"/>
<feature type="region of interest" description="Disordered" evidence="1">
    <location>
        <begin position="1"/>
        <end position="29"/>
    </location>
</feature>
<dbReference type="Gene3D" id="3.40.630.30">
    <property type="match status" value="1"/>
</dbReference>
<evidence type="ECO:0000256" key="1">
    <source>
        <dbReference type="SAM" id="MobiDB-lite"/>
    </source>
</evidence>
<proteinExistence type="predicted"/>
<dbReference type="SUPFAM" id="SSF55729">
    <property type="entry name" value="Acyl-CoA N-acyltransferases (Nat)"/>
    <property type="match status" value="1"/>
</dbReference>
<dbReference type="InterPro" id="IPR045057">
    <property type="entry name" value="Gcn5-rel_NAT"/>
</dbReference>
<evidence type="ECO:0000313" key="3">
    <source>
        <dbReference type="EMBL" id="EAU40687.1"/>
    </source>
</evidence>
<feature type="domain" description="N-acetyltransferase" evidence="2">
    <location>
        <begin position="16"/>
        <end position="103"/>
    </location>
</feature>
<dbReference type="STRING" id="217511.GCA_001463845_01198"/>
<dbReference type="EMBL" id="AATP01000006">
    <property type="protein sequence ID" value="EAU40687.1"/>
    <property type="molecule type" value="Genomic_DNA"/>
</dbReference>
<dbReference type="PANTHER" id="PTHR31435">
    <property type="entry name" value="PROTEIN NATD1"/>
    <property type="match status" value="1"/>
</dbReference>
<dbReference type="eggNOG" id="COG2388">
    <property type="taxonomic scope" value="Bacteria"/>
</dbReference>
<evidence type="ECO:0000259" key="2">
    <source>
        <dbReference type="PROSITE" id="PS51729"/>
    </source>
</evidence>